<keyword evidence="2" id="KW-0472">Membrane</keyword>
<keyword evidence="4" id="KW-1185">Reference proteome</keyword>
<feature type="transmembrane region" description="Helical" evidence="2">
    <location>
        <begin position="20"/>
        <end position="39"/>
    </location>
</feature>
<organism evidence="3 4">
    <name type="scientific">Xylaria flabelliformis</name>
    <dbReference type="NCBI Taxonomy" id="2512241"/>
    <lineage>
        <taxon>Eukaryota</taxon>
        <taxon>Fungi</taxon>
        <taxon>Dikarya</taxon>
        <taxon>Ascomycota</taxon>
        <taxon>Pezizomycotina</taxon>
        <taxon>Sordariomycetes</taxon>
        <taxon>Xylariomycetidae</taxon>
        <taxon>Xylariales</taxon>
        <taxon>Xylariaceae</taxon>
        <taxon>Xylaria</taxon>
    </lineage>
</organism>
<name>A0A553HTN5_9PEZI</name>
<dbReference type="OrthoDB" id="3540210at2759"/>
<feature type="transmembrane region" description="Helical" evidence="2">
    <location>
        <begin position="143"/>
        <end position="163"/>
    </location>
</feature>
<evidence type="ECO:0000256" key="2">
    <source>
        <dbReference type="SAM" id="Phobius"/>
    </source>
</evidence>
<dbReference type="EMBL" id="VFLP01000046">
    <property type="protein sequence ID" value="TRX91314.1"/>
    <property type="molecule type" value="Genomic_DNA"/>
</dbReference>
<keyword evidence="2" id="KW-0812">Transmembrane</keyword>
<feature type="region of interest" description="Disordered" evidence="1">
    <location>
        <begin position="232"/>
        <end position="302"/>
    </location>
</feature>
<proteinExistence type="predicted"/>
<keyword evidence="2" id="KW-1133">Transmembrane helix</keyword>
<gene>
    <name evidence="3" type="ORF">FHL15_007736</name>
</gene>
<protein>
    <submittedName>
        <fullName evidence="3">Uncharacterized protein</fullName>
    </submittedName>
</protein>
<sequence>MRLYVDPCSDISTDHVGTKFLQGSLLFALFGFGLAYAWLARLTTGNKVSVGKLEAEASCNIGSPEVASRGYSTTDGPVATSKYCGPKQCNLEYAVAGLGDLYGWSNWPPPSYPEEWTQRPFNAQQTQNVPQPAISTTHLSSSVFGLSFLLIAGLPIILLSIFIEPVARFMQTRGKLSPHSRLEWGTNGVFQLQRLAHEELGIGEWTAANKTIPETKTPTSLASLDVLNLEHPPRLLRQPAKERTPRPSRPSSSQTDAPPGESTMMGLDTNGMKDSTAALADTRQTVGVDASDNVSEMDLEGH</sequence>
<comment type="caution">
    <text evidence="3">The sequence shown here is derived from an EMBL/GenBank/DDBJ whole genome shotgun (WGS) entry which is preliminary data.</text>
</comment>
<evidence type="ECO:0000256" key="1">
    <source>
        <dbReference type="SAM" id="MobiDB-lite"/>
    </source>
</evidence>
<evidence type="ECO:0000313" key="4">
    <source>
        <dbReference type="Proteomes" id="UP000319160"/>
    </source>
</evidence>
<evidence type="ECO:0000313" key="3">
    <source>
        <dbReference type="EMBL" id="TRX91314.1"/>
    </source>
</evidence>
<dbReference type="AlphaFoldDB" id="A0A553HTN5"/>
<accession>A0A553HTN5</accession>
<reference evidence="4" key="1">
    <citation type="submission" date="2019-06" db="EMBL/GenBank/DDBJ databases">
        <title>Draft genome sequence of the griseofulvin-producing fungus Xylaria cubensis strain G536.</title>
        <authorList>
            <person name="Mead M.E."/>
            <person name="Raja H.A."/>
            <person name="Steenwyk J.L."/>
            <person name="Knowles S.L."/>
            <person name="Oberlies N.H."/>
            <person name="Rokas A."/>
        </authorList>
    </citation>
    <scope>NUCLEOTIDE SEQUENCE [LARGE SCALE GENOMIC DNA]</scope>
    <source>
        <strain evidence="4">G536</strain>
    </source>
</reference>
<dbReference type="Proteomes" id="UP000319160">
    <property type="component" value="Unassembled WGS sequence"/>
</dbReference>